<proteinExistence type="predicted"/>
<dbReference type="Proteomes" id="UP000434957">
    <property type="component" value="Unassembled WGS sequence"/>
</dbReference>
<dbReference type="EMBL" id="QXFT01004360">
    <property type="protein sequence ID" value="KAE9278477.1"/>
    <property type="molecule type" value="Genomic_DNA"/>
</dbReference>
<protein>
    <submittedName>
        <fullName evidence="2">Uncharacterized protein</fullName>
    </submittedName>
</protein>
<comment type="caution">
    <text evidence="2">The sequence shown here is derived from an EMBL/GenBank/DDBJ whole genome shotgun (WGS) entry which is preliminary data.</text>
</comment>
<feature type="region of interest" description="Disordered" evidence="1">
    <location>
        <begin position="102"/>
        <end position="128"/>
    </location>
</feature>
<evidence type="ECO:0000313" key="3">
    <source>
        <dbReference type="EMBL" id="KAE9278477.1"/>
    </source>
</evidence>
<keyword evidence="5" id="KW-1185">Reference proteome</keyword>
<evidence type="ECO:0000313" key="2">
    <source>
        <dbReference type="EMBL" id="KAE8974893.1"/>
    </source>
</evidence>
<evidence type="ECO:0000313" key="4">
    <source>
        <dbReference type="Proteomes" id="UP000429607"/>
    </source>
</evidence>
<accession>A0A6A3I431</accession>
<evidence type="ECO:0000256" key="1">
    <source>
        <dbReference type="SAM" id="MobiDB-lite"/>
    </source>
</evidence>
<dbReference type="Proteomes" id="UP000429607">
    <property type="component" value="Unassembled WGS sequence"/>
</dbReference>
<evidence type="ECO:0000313" key="5">
    <source>
        <dbReference type="Proteomes" id="UP000434957"/>
    </source>
</evidence>
<organism evidence="2 4">
    <name type="scientific">Phytophthora rubi</name>
    <dbReference type="NCBI Taxonomy" id="129364"/>
    <lineage>
        <taxon>Eukaryota</taxon>
        <taxon>Sar</taxon>
        <taxon>Stramenopiles</taxon>
        <taxon>Oomycota</taxon>
        <taxon>Peronosporomycetes</taxon>
        <taxon>Peronosporales</taxon>
        <taxon>Peronosporaceae</taxon>
        <taxon>Phytophthora</taxon>
    </lineage>
</organism>
<sequence length="128" mass="14587">MSQLVKIECREVGGRSSRAPTFEFASPQLTRHATPLVWRKNEKIICPNSTSLETLATMAMDGRRSRQVRTDGNTTATHQWNMVTRYLDNDMIPWIEKMDDTAQEEAVAASHQGRRREPGRRKPGSENC</sequence>
<name>A0A6A3I431_9STRA</name>
<gene>
    <name evidence="2" type="ORF">PR001_g25865</name>
    <name evidence="3" type="ORF">PR003_g28512</name>
</gene>
<dbReference type="AlphaFoldDB" id="A0A6A3I431"/>
<feature type="compositionally biased region" description="Basic residues" evidence="1">
    <location>
        <begin position="112"/>
        <end position="122"/>
    </location>
</feature>
<reference evidence="2 4" key="1">
    <citation type="submission" date="2018-09" db="EMBL/GenBank/DDBJ databases">
        <title>Genomic investigation of the strawberry pathogen Phytophthora fragariae indicates pathogenicity is determined by transcriptional variation in three key races.</title>
        <authorList>
            <person name="Adams T.M."/>
            <person name="Armitage A.D."/>
            <person name="Sobczyk M.K."/>
            <person name="Bates H.J."/>
            <person name="Dunwell J.M."/>
            <person name="Nellist C.F."/>
            <person name="Harrison R.J."/>
        </authorList>
    </citation>
    <scope>NUCLEOTIDE SEQUENCE [LARGE SCALE GENOMIC DNA]</scope>
    <source>
        <strain evidence="2 4">SCRP249</strain>
        <strain evidence="3 5">SCRP333</strain>
    </source>
</reference>
<dbReference type="EMBL" id="QXFV01003658">
    <property type="protein sequence ID" value="KAE8974893.1"/>
    <property type="molecule type" value="Genomic_DNA"/>
</dbReference>